<protein>
    <submittedName>
        <fullName evidence="2">Uncharacterized protein</fullName>
    </submittedName>
</protein>
<evidence type="ECO:0000256" key="1">
    <source>
        <dbReference type="SAM" id="MobiDB-lite"/>
    </source>
</evidence>
<reference evidence="3" key="1">
    <citation type="submission" date="2006-12" db="EMBL/GenBank/DDBJ databases">
        <title>Complete sequence of chromosome 1 of Verminephrobacter eiseniae EF01-2.</title>
        <authorList>
            <person name="Copeland A."/>
            <person name="Lucas S."/>
            <person name="Lapidus A."/>
            <person name="Barry K."/>
            <person name="Detter J.C."/>
            <person name="Glavina del Rio T."/>
            <person name="Dalin E."/>
            <person name="Tice H."/>
            <person name="Pitluck S."/>
            <person name="Chertkov O."/>
            <person name="Brettin T."/>
            <person name="Bruce D."/>
            <person name="Han C."/>
            <person name="Tapia R."/>
            <person name="Gilna P."/>
            <person name="Schmutz J."/>
            <person name="Larimer F."/>
            <person name="Land M."/>
            <person name="Hauser L."/>
            <person name="Kyrpides N."/>
            <person name="Kim E."/>
            <person name="Stahl D."/>
            <person name="Richardson P."/>
        </authorList>
    </citation>
    <scope>NUCLEOTIDE SEQUENCE [LARGE SCALE GENOMIC DNA]</scope>
    <source>
        <strain evidence="3">EF01-2</strain>
    </source>
</reference>
<evidence type="ECO:0000313" key="3">
    <source>
        <dbReference type="Proteomes" id="UP000000374"/>
    </source>
</evidence>
<sequence>MPIRSVLAARCALRCAPMAARSLRHLIRDATLGAPEQARNAPSGKWLHTMKSMRFVRVRARRKPPRHQQASCRCHEDLQRRPSANRLAGYPVPRHNGQHNENCASARTEATIHGFDWPSPVGQRRMSQTGNPRHTKPSGPIFPETLCGHHLENMSE</sequence>
<gene>
    <name evidence="2" type="ordered locus">Veis_2997</name>
</gene>
<dbReference type="KEGG" id="vei:Veis_2997"/>
<feature type="region of interest" description="Disordered" evidence="1">
    <location>
        <begin position="115"/>
        <end position="143"/>
    </location>
</feature>
<dbReference type="AlphaFoldDB" id="A1WM73"/>
<organism evidence="2 3">
    <name type="scientific">Verminephrobacter eiseniae (strain EF01-2)</name>
    <dbReference type="NCBI Taxonomy" id="391735"/>
    <lineage>
        <taxon>Bacteria</taxon>
        <taxon>Pseudomonadati</taxon>
        <taxon>Pseudomonadota</taxon>
        <taxon>Betaproteobacteria</taxon>
        <taxon>Burkholderiales</taxon>
        <taxon>Comamonadaceae</taxon>
        <taxon>Verminephrobacter</taxon>
    </lineage>
</organism>
<dbReference type="Proteomes" id="UP000000374">
    <property type="component" value="Chromosome"/>
</dbReference>
<keyword evidence="3" id="KW-1185">Reference proteome</keyword>
<dbReference type="EMBL" id="CP000542">
    <property type="protein sequence ID" value="ABM58730.1"/>
    <property type="molecule type" value="Genomic_DNA"/>
</dbReference>
<proteinExistence type="predicted"/>
<dbReference type="eggNOG" id="COG0304">
    <property type="taxonomic scope" value="Bacteria"/>
</dbReference>
<dbReference type="STRING" id="391735.Veis_2997"/>
<dbReference type="HOGENOM" id="CLU_1685823_0_0_4"/>
<accession>A1WM73</accession>
<evidence type="ECO:0000313" key="2">
    <source>
        <dbReference type="EMBL" id="ABM58730.1"/>
    </source>
</evidence>
<name>A1WM73_VEREI</name>